<dbReference type="AlphaFoldDB" id="A0A437Q606"/>
<evidence type="ECO:0000313" key="2">
    <source>
        <dbReference type="EMBL" id="RVU29922.1"/>
    </source>
</evidence>
<dbReference type="PANTHER" id="PTHR45288">
    <property type="entry name" value="THIOREDOXIN FAMILY PROTEIN"/>
    <property type="match status" value="1"/>
</dbReference>
<keyword evidence="3" id="KW-1185">Reference proteome</keyword>
<dbReference type="PANTHER" id="PTHR45288:SF1">
    <property type="entry name" value="THIOREDOXIN FAMILY PROTEIN"/>
    <property type="match status" value="1"/>
</dbReference>
<dbReference type="RefSeq" id="WP_127694707.1">
    <property type="nucleotide sequence ID" value="NZ_SACQ01000006.1"/>
</dbReference>
<evidence type="ECO:0000259" key="1">
    <source>
        <dbReference type="Pfam" id="PF13417"/>
    </source>
</evidence>
<name>A0A437Q606_9GAMM</name>
<dbReference type="InterPro" id="IPR036249">
    <property type="entry name" value="Thioredoxin-like_sf"/>
</dbReference>
<dbReference type="InterPro" id="IPR004045">
    <property type="entry name" value="Glutathione_S-Trfase_N"/>
</dbReference>
<dbReference type="PROSITE" id="PS51354">
    <property type="entry name" value="GLUTAREDOXIN_2"/>
    <property type="match status" value="1"/>
</dbReference>
<evidence type="ECO:0000313" key="3">
    <source>
        <dbReference type="Proteomes" id="UP000282818"/>
    </source>
</evidence>
<protein>
    <submittedName>
        <fullName evidence="2">Glutaredoxin</fullName>
    </submittedName>
</protein>
<gene>
    <name evidence="2" type="ORF">EOE65_12710</name>
</gene>
<dbReference type="Pfam" id="PF13417">
    <property type="entry name" value="GST_N_3"/>
    <property type="match status" value="1"/>
</dbReference>
<proteinExistence type="predicted"/>
<dbReference type="Gene3D" id="3.40.30.10">
    <property type="entry name" value="Glutaredoxin"/>
    <property type="match status" value="1"/>
</dbReference>
<dbReference type="Proteomes" id="UP000282818">
    <property type="component" value="Unassembled WGS sequence"/>
</dbReference>
<dbReference type="EMBL" id="SACQ01000006">
    <property type="protein sequence ID" value="RVU29922.1"/>
    <property type="molecule type" value="Genomic_DNA"/>
</dbReference>
<dbReference type="SUPFAM" id="SSF52833">
    <property type="entry name" value="Thioredoxin-like"/>
    <property type="match status" value="1"/>
</dbReference>
<comment type="caution">
    <text evidence="2">The sequence shown here is derived from an EMBL/GenBank/DDBJ whole genome shotgun (WGS) entry which is preliminary data.</text>
</comment>
<sequence>MAVIRWILGKIILLIDFITTPKGIKRSAEAQQAVDAATQDLALYQFQACPFCVKVRRQMKRLSLNIALRDAKNDTKYREELLQQGGKVKVPCLKITETDGSVRWLYESNDINAYLTERFG</sequence>
<feature type="domain" description="GST N-terminal" evidence="1">
    <location>
        <begin position="43"/>
        <end position="120"/>
    </location>
</feature>
<reference evidence="2 3" key="1">
    <citation type="submission" date="2019-01" db="EMBL/GenBank/DDBJ databases">
        <authorList>
            <person name="Chen W.-M."/>
        </authorList>
    </citation>
    <scope>NUCLEOTIDE SEQUENCE [LARGE SCALE GENOMIC DNA]</scope>
    <source>
        <strain evidence="2 3">HPM-16</strain>
    </source>
</reference>
<organism evidence="2 3">
    <name type="scientific">Neptunomonas marina</name>
    <dbReference type="NCBI Taxonomy" id="1815562"/>
    <lineage>
        <taxon>Bacteria</taxon>
        <taxon>Pseudomonadati</taxon>
        <taxon>Pseudomonadota</taxon>
        <taxon>Gammaproteobacteria</taxon>
        <taxon>Oceanospirillales</taxon>
        <taxon>Oceanospirillaceae</taxon>
        <taxon>Neptunomonas</taxon>
    </lineage>
</organism>
<accession>A0A437Q606</accession>